<dbReference type="PANTHER" id="PTHR37946:SF1">
    <property type="entry name" value="SLL1969 PROTEIN"/>
    <property type="match status" value="1"/>
</dbReference>
<gene>
    <name evidence="1" type="ORF">A2812_00320</name>
</gene>
<dbReference type="InterPro" id="IPR029058">
    <property type="entry name" value="AB_hydrolase_fold"/>
</dbReference>
<evidence type="ECO:0000313" key="2">
    <source>
        <dbReference type="Proteomes" id="UP000177190"/>
    </source>
</evidence>
<name>A0A1G2HM03_9BACT</name>
<dbReference type="Gene3D" id="3.40.50.1820">
    <property type="entry name" value="alpha/beta hydrolase"/>
    <property type="match status" value="1"/>
</dbReference>
<evidence type="ECO:0008006" key="3">
    <source>
        <dbReference type="Google" id="ProtNLM"/>
    </source>
</evidence>
<reference evidence="1 2" key="1">
    <citation type="journal article" date="2016" name="Nat. Commun.">
        <title>Thousands of microbial genomes shed light on interconnected biogeochemical processes in an aquifer system.</title>
        <authorList>
            <person name="Anantharaman K."/>
            <person name="Brown C.T."/>
            <person name="Hug L.A."/>
            <person name="Sharon I."/>
            <person name="Castelle C.J."/>
            <person name="Probst A.J."/>
            <person name="Thomas B.C."/>
            <person name="Singh A."/>
            <person name="Wilkins M.J."/>
            <person name="Karaoz U."/>
            <person name="Brodie E.L."/>
            <person name="Williams K.H."/>
            <person name="Hubbard S.S."/>
            <person name="Banfield J.F."/>
        </authorList>
    </citation>
    <scope>NUCLEOTIDE SEQUENCE [LARGE SCALE GENOMIC DNA]</scope>
</reference>
<dbReference type="EMBL" id="MHOM01000039">
    <property type="protein sequence ID" value="OGZ63300.1"/>
    <property type="molecule type" value="Genomic_DNA"/>
</dbReference>
<comment type="caution">
    <text evidence="1">The sequence shown here is derived from an EMBL/GenBank/DDBJ whole genome shotgun (WGS) entry which is preliminary data.</text>
</comment>
<dbReference type="Pfam" id="PF02089">
    <property type="entry name" value="Palm_thioest"/>
    <property type="match status" value="1"/>
</dbReference>
<dbReference type="AlphaFoldDB" id="A0A1G2HM03"/>
<dbReference type="PANTHER" id="PTHR37946">
    <property type="entry name" value="SLL1969 PROTEIN"/>
    <property type="match status" value="1"/>
</dbReference>
<sequence>MDPILFVHGFGANERQYQPIIRYLEQKGIKNFYEFIYDSSVGLHPIKTIAKELSEYIAENMKEENINIIGISQGGIIALAYLKYYKNKNVKKLFTLCSPHKGSRLANILNLPGIIDLRPNSKLLKELEAFAQDQKIDIYSVYTPFDLMVFPGWNARTKYGKTKIVFAPAHPVAFFWPATKIFIYKNLK</sequence>
<dbReference type="SUPFAM" id="SSF53474">
    <property type="entry name" value="alpha/beta-Hydrolases"/>
    <property type="match status" value="1"/>
</dbReference>
<proteinExistence type="predicted"/>
<organism evidence="1 2">
    <name type="scientific">Candidatus Staskawiczbacteria bacterium RIFCSPHIGHO2_01_FULL_36_16</name>
    <dbReference type="NCBI Taxonomy" id="1802200"/>
    <lineage>
        <taxon>Bacteria</taxon>
        <taxon>Candidatus Staskawicziibacteriota</taxon>
    </lineage>
</organism>
<accession>A0A1G2HM03</accession>
<evidence type="ECO:0000313" key="1">
    <source>
        <dbReference type="EMBL" id="OGZ63300.1"/>
    </source>
</evidence>
<dbReference type="Proteomes" id="UP000177190">
    <property type="component" value="Unassembled WGS sequence"/>
</dbReference>
<protein>
    <recommendedName>
        <fullName evidence="3">AB hydrolase-1 domain-containing protein</fullName>
    </recommendedName>
</protein>
<dbReference type="STRING" id="1802200.A2812_00320"/>